<dbReference type="InterPro" id="IPR011991">
    <property type="entry name" value="ArsR-like_HTH"/>
</dbReference>
<dbReference type="RefSeq" id="WP_109942112.1">
    <property type="nucleotide sequence ID" value="NZ_CP176366.1"/>
</dbReference>
<dbReference type="PANTHER" id="PTHR43132:SF2">
    <property type="entry name" value="ARSENICAL RESISTANCE OPERON REPRESSOR ARSR-RELATED"/>
    <property type="match status" value="1"/>
</dbReference>
<evidence type="ECO:0000259" key="5">
    <source>
        <dbReference type="SMART" id="SM00418"/>
    </source>
</evidence>
<evidence type="ECO:0000256" key="4">
    <source>
        <dbReference type="SAM" id="Phobius"/>
    </source>
</evidence>
<dbReference type="Proteomes" id="UP000245934">
    <property type="component" value="Unassembled WGS sequence"/>
</dbReference>
<dbReference type="InterPro" id="IPR036388">
    <property type="entry name" value="WH-like_DNA-bd_sf"/>
</dbReference>
<keyword evidence="4" id="KW-1133">Transmembrane helix</keyword>
<dbReference type="InterPro" id="IPR001845">
    <property type="entry name" value="HTH_ArsR_DNA-bd_dom"/>
</dbReference>
<accession>A0A2V2MY20</accession>
<evidence type="ECO:0000256" key="2">
    <source>
        <dbReference type="ARBA" id="ARBA00023125"/>
    </source>
</evidence>
<sequence>MPEESPLPEHQNVRLLSPDDEQARLIGKAIASETAGKILSSMAGREVTATVLSDELAVPVSTIMYHLDNLVAAGLVEVSRTRYSVKGREMKVYGLVDQVLIVSSGKQDLKSVLARCITLSSIPLAIASILAFFALNQNFVANVSTFAEKGAGGAAKLQMDTACYSLEEVMEVAPAPDVAVPSVIYNALEPTLPFLDIALGIIIGAFLVIFTGLFIDYIKKR</sequence>
<keyword evidence="3" id="KW-0804">Transcription</keyword>
<dbReference type="OrthoDB" id="11368at2157"/>
<protein>
    <recommendedName>
        <fullName evidence="5">HTH arsR-type domain-containing protein</fullName>
    </recommendedName>
</protein>
<dbReference type="SMART" id="SM00418">
    <property type="entry name" value="HTH_ARSR"/>
    <property type="match status" value="1"/>
</dbReference>
<evidence type="ECO:0000256" key="1">
    <source>
        <dbReference type="ARBA" id="ARBA00023015"/>
    </source>
</evidence>
<keyword evidence="2" id="KW-0238">DNA-binding</keyword>
<dbReference type="GO" id="GO:0003700">
    <property type="term" value="F:DNA-binding transcription factor activity"/>
    <property type="evidence" value="ECO:0007669"/>
    <property type="project" value="InterPro"/>
</dbReference>
<name>A0A2V2MY20_9EURY</name>
<feature type="transmembrane region" description="Helical" evidence="4">
    <location>
        <begin position="112"/>
        <end position="135"/>
    </location>
</feature>
<dbReference type="Gene3D" id="1.10.10.10">
    <property type="entry name" value="Winged helix-like DNA-binding domain superfamily/Winged helix DNA-binding domain"/>
    <property type="match status" value="1"/>
</dbReference>
<dbReference type="EMBL" id="QGMZ01000044">
    <property type="protein sequence ID" value="PWR70286.1"/>
    <property type="molecule type" value="Genomic_DNA"/>
</dbReference>
<reference evidence="6 7" key="1">
    <citation type="submission" date="2018-05" db="EMBL/GenBank/DDBJ databases">
        <title>Draft genome of Methanospirillum stamsii Pt1.</title>
        <authorList>
            <person name="Dueholm M.S."/>
            <person name="Nielsen P.H."/>
            <person name="Bakmann L.F."/>
            <person name="Otzen D.E."/>
        </authorList>
    </citation>
    <scope>NUCLEOTIDE SEQUENCE [LARGE SCALE GENOMIC DNA]</scope>
    <source>
        <strain evidence="6 7">Pt1</strain>
    </source>
</reference>
<keyword evidence="1" id="KW-0805">Transcription regulation</keyword>
<proteinExistence type="predicted"/>
<dbReference type="GeneID" id="97609824"/>
<organism evidence="6 7">
    <name type="scientific">Methanospirillum stamsii</name>
    <dbReference type="NCBI Taxonomy" id="1277351"/>
    <lineage>
        <taxon>Archaea</taxon>
        <taxon>Methanobacteriati</taxon>
        <taxon>Methanobacteriota</taxon>
        <taxon>Stenosarchaea group</taxon>
        <taxon>Methanomicrobia</taxon>
        <taxon>Methanomicrobiales</taxon>
        <taxon>Methanospirillaceae</taxon>
        <taxon>Methanospirillum</taxon>
    </lineage>
</organism>
<evidence type="ECO:0000313" key="6">
    <source>
        <dbReference type="EMBL" id="PWR70286.1"/>
    </source>
</evidence>
<evidence type="ECO:0000256" key="3">
    <source>
        <dbReference type="ARBA" id="ARBA00023163"/>
    </source>
</evidence>
<feature type="domain" description="HTH arsR-type" evidence="5">
    <location>
        <begin position="25"/>
        <end position="98"/>
    </location>
</feature>
<evidence type="ECO:0000313" key="7">
    <source>
        <dbReference type="Proteomes" id="UP000245934"/>
    </source>
</evidence>
<dbReference type="SUPFAM" id="SSF46785">
    <property type="entry name" value="Winged helix' DNA-binding domain"/>
    <property type="match status" value="1"/>
</dbReference>
<gene>
    <name evidence="6" type="ORF">DLD82_15865</name>
</gene>
<keyword evidence="7" id="KW-1185">Reference proteome</keyword>
<dbReference type="AlphaFoldDB" id="A0A2V2MY20"/>
<keyword evidence="4" id="KW-0472">Membrane</keyword>
<keyword evidence="4" id="KW-0812">Transmembrane</keyword>
<dbReference type="InterPro" id="IPR051011">
    <property type="entry name" value="Metal_resp_trans_reg"/>
</dbReference>
<dbReference type="PANTHER" id="PTHR43132">
    <property type="entry name" value="ARSENICAL RESISTANCE OPERON REPRESSOR ARSR-RELATED"/>
    <property type="match status" value="1"/>
</dbReference>
<dbReference type="InterPro" id="IPR036390">
    <property type="entry name" value="WH_DNA-bd_sf"/>
</dbReference>
<dbReference type="CDD" id="cd00090">
    <property type="entry name" value="HTH_ARSR"/>
    <property type="match status" value="1"/>
</dbReference>
<comment type="caution">
    <text evidence="6">The sequence shown here is derived from an EMBL/GenBank/DDBJ whole genome shotgun (WGS) entry which is preliminary data.</text>
</comment>
<dbReference type="GO" id="GO:0003677">
    <property type="term" value="F:DNA binding"/>
    <property type="evidence" value="ECO:0007669"/>
    <property type="project" value="UniProtKB-KW"/>
</dbReference>
<feature type="transmembrane region" description="Helical" evidence="4">
    <location>
        <begin position="197"/>
        <end position="218"/>
    </location>
</feature>
<dbReference type="Pfam" id="PF12840">
    <property type="entry name" value="HTH_20"/>
    <property type="match status" value="1"/>
</dbReference>